<evidence type="ECO:0000313" key="2">
    <source>
        <dbReference type="EMBL" id="MBC8318509.1"/>
    </source>
</evidence>
<feature type="compositionally biased region" description="Basic and acidic residues" evidence="1">
    <location>
        <begin position="112"/>
        <end position="124"/>
    </location>
</feature>
<dbReference type="AlphaFoldDB" id="A0A8J6NEC3"/>
<organism evidence="2 3">
    <name type="scientific">Candidatus Desulfobia pelagia</name>
    <dbReference type="NCBI Taxonomy" id="2841692"/>
    <lineage>
        <taxon>Bacteria</taxon>
        <taxon>Pseudomonadati</taxon>
        <taxon>Thermodesulfobacteriota</taxon>
        <taxon>Desulfobulbia</taxon>
        <taxon>Desulfobulbales</taxon>
        <taxon>Desulfobulbaceae</taxon>
        <taxon>Candidatus Desulfobia</taxon>
    </lineage>
</organism>
<accession>A0A8J6NEC3</accession>
<feature type="non-terminal residue" evidence="2">
    <location>
        <position position="1"/>
    </location>
</feature>
<sequence>PVYYGAQPLKGTATDAALRFFSFNPSRLSGIREKQWREKKVAAKYAERKEDIYAKIKHAMLSGDGITSKEWAEIDKMIQRYNEMAAGSGRPDIKPITSKTVSQVLRQSGRPGKKERLRGLEMAQ</sequence>
<protein>
    <submittedName>
        <fullName evidence="2">Uncharacterized protein</fullName>
    </submittedName>
</protein>
<feature type="region of interest" description="Disordered" evidence="1">
    <location>
        <begin position="87"/>
        <end position="124"/>
    </location>
</feature>
<dbReference type="EMBL" id="JACNJZ010000167">
    <property type="protein sequence ID" value="MBC8318509.1"/>
    <property type="molecule type" value="Genomic_DNA"/>
</dbReference>
<reference evidence="2 3" key="1">
    <citation type="submission" date="2020-08" db="EMBL/GenBank/DDBJ databases">
        <title>Bridging the membrane lipid divide: bacteria of the FCB group superphylum have the potential to synthesize archaeal ether lipids.</title>
        <authorList>
            <person name="Villanueva L."/>
            <person name="Von Meijenfeldt F.A.B."/>
            <person name="Westbye A.B."/>
            <person name="Yadav S."/>
            <person name="Hopmans E.C."/>
            <person name="Dutilh B.E."/>
            <person name="Sinninghe Damste J.S."/>
        </authorList>
    </citation>
    <scope>NUCLEOTIDE SEQUENCE [LARGE SCALE GENOMIC DNA]</scope>
    <source>
        <strain evidence="2">NIOZ-UU47</strain>
    </source>
</reference>
<comment type="caution">
    <text evidence="2">The sequence shown here is derived from an EMBL/GenBank/DDBJ whole genome shotgun (WGS) entry which is preliminary data.</text>
</comment>
<evidence type="ECO:0000256" key="1">
    <source>
        <dbReference type="SAM" id="MobiDB-lite"/>
    </source>
</evidence>
<proteinExistence type="predicted"/>
<gene>
    <name evidence="2" type="ORF">H8E41_11430</name>
</gene>
<dbReference type="Proteomes" id="UP000614424">
    <property type="component" value="Unassembled WGS sequence"/>
</dbReference>
<evidence type="ECO:0000313" key="3">
    <source>
        <dbReference type="Proteomes" id="UP000614424"/>
    </source>
</evidence>
<feature type="compositionally biased region" description="Polar residues" evidence="1">
    <location>
        <begin position="97"/>
        <end position="106"/>
    </location>
</feature>
<name>A0A8J6NEC3_9BACT</name>